<dbReference type="SMART" id="SM00862">
    <property type="entry name" value="Trans_reg_C"/>
    <property type="match status" value="1"/>
</dbReference>
<dbReference type="SUPFAM" id="SSF52172">
    <property type="entry name" value="CheY-like"/>
    <property type="match status" value="1"/>
</dbReference>
<evidence type="ECO:0000256" key="5">
    <source>
        <dbReference type="ARBA" id="ARBA00023163"/>
    </source>
</evidence>
<dbReference type="Gene3D" id="1.10.10.10">
    <property type="entry name" value="Winged helix-like DNA-binding domain superfamily/Winged helix DNA-binding domain"/>
    <property type="match status" value="1"/>
</dbReference>
<keyword evidence="5" id="KW-0804">Transcription</keyword>
<dbReference type="InterPro" id="IPR039420">
    <property type="entry name" value="WalR-like"/>
</dbReference>
<dbReference type="EMBL" id="JBHTNU010000011">
    <property type="protein sequence ID" value="MFD1427600.1"/>
    <property type="molecule type" value="Genomic_DNA"/>
</dbReference>
<dbReference type="InterPro" id="IPR001867">
    <property type="entry name" value="OmpR/PhoB-type_DNA-bd"/>
</dbReference>
<dbReference type="CDD" id="cd17574">
    <property type="entry name" value="REC_OmpR"/>
    <property type="match status" value="1"/>
</dbReference>
<dbReference type="CDD" id="cd00383">
    <property type="entry name" value="trans_reg_C"/>
    <property type="match status" value="1"/>
</dbReference>
<evidence type="ECO:0000256" key="6">
    <source>
        <dbReference type="PROSITE-ProRule" id="PRU00169"/>
    </source>
</evidence>
<dbReference type="InterPro" id="IPR001789">
    <property type="entry name" value="Sig_transdc_resp-reg_receiver"/>
</dbReference>
<dbReference type="Gene3D" id="6.10.250.690">
    <property type="match status" value="1"/>
</dbReference>
<keyword evidence="3" id="KW-0805">Transcription regulation</keyword>
<dbReference type="Proteomes" id="UP001597282">
    <property type="component" value="Unassembled WGS sequence"/>
</dbReference>
<dbReference type="Pfam" id="PF00486">
    <property type="entry name" value="Trans_reg_C"/>
    <property type="match status" value="1"/>
</dbReference>
<evidence type="ECO:0000313" key="10">
    <source>
        <dbReference type="EMBL" id="MFD1427600.1"/>
    </source>
</evidence>
<comment type="caution">
    <text evidence="10">The sequence shown here is derived from an EMBL/GenBank/DDBJ whole genome shotgun (WGS) entry which is preliminary data.</text>
</comment>
<gene>
    <name evidence="10" type="ORF">ACFQ4Y_11855</name>
</gene>
<dbReference type="PANTHER" id="PTHR48111">
    <property type="entry name" value="REGULATOR OF RPOS"/>
    <property type="match status" value="1"/>
</dbReference>
<feature type="domain" description="OmpR/PhoB-type" evidence="9">
    <location>
        <begin position="131"/>
        <end position="230"/>
    </location>
</feature>
<dbReference type="RefSeq" id="WP_380165768.1">
    <property type="nucleotide sequence ID" value="NZ_JBHTNU010000011.1"/>
</dbReference>
<evidence type="ECO:0000256" key="1">
    <source>
        <dbReference type="ARBA" id="ARBA00022553"/>
    </source>
</evidence>
<reference evidence="11" key="1">
    <citation type="journal article" date="2019" name="Int. J. Syst. Evol. Microbiol.">
        <title>The Global Catalogue of Microorganisms (GCM) 10K type strain sequencing project: providing services to taxonomists for standard genome sequencing and annotation.</title>
        <authorList>
            <consortium name="The Broad Institute Genomics Platform"/>
            <consortium name="The Broad Institute Genome Sequencing Center for Infectious Disease"/>
            <person name="Wu L."/>
            <person name="Ma J."/>
        </authorList>
    </citation>
    <scope>NUCLEOTIDE SEQUENCE [LARGE SCALE GENOMIC DNA]</scope>
    <source>
        <strain evidence="11">S1</strain>
    </source>
</reference>
<protein>
    <submittedName>
        <fullName evidence="10">Response regulator transcription factor</fullName>
    </submittedName>
</protein>
<feature type="modified residue" description="4-aspartylphosphate" evidence="6">
    <location>
        <position position="53"/>
    </location>
</feature>
<dbReference type="SMART" id="SM00448">
    <property type="entry name" value="REC"/>
    <property type="match status" value="1"/>
</dbReference>
<dbReference type="InterPro" id="IPR016032">
    <property type="entry name" value="Sig_transdc_resp-reg_C-effctor"/>
</dbReference>
<keyword evidence="4 7" id="KW-0238">DNA-binding</keyword>
<evidence type="ECO:0000256" key="7">
    <source>
        <dbReference type="PROSITE-ProRule" id="PRU01091"/>
    </source>
</evidence>
<dbReference type="PROSITE" id="PS50110">
    <property type="entry name" value="RESPONSE_REGULATORY"/>
    <property type="match status" value="1"/>
</dbReference>
<evidence type="ECO:0000256" key="3">
    <source>
        <dbReference type="ARBA" id="ARBA00023015"/>
    </source>
</evidence>
<sequence length="239" mass="27205">MAVLLLVDDEPSLLEMLEVTLRKEGFQKILTARTGEEGVRLARERNPDLVLLDVMLPDLEGFEVCRRLRSFTTVPILFLTARSNDLDKLMGLGIGGDDYITKPFNPLEVAARVKAQLRRQQLAGQPFQVETRIHDWGRFRVDEGAGQLTVEGTVIPCPARELQLLSFLCRHPNRIFSKAQLYEQVWGEESLGEDNTVMVHVRRLREKIEPNPATPHYLVTVRGLGYKLLPTDRGRHRDA</sequence>
<dbReference type="Pfam" id="PF00072">
    <property type="entry name" value="Response_reg"/>
    <property type="match status" value="1"/>
</dbReference>
<evidence type="ECO:0000259" key="9">
    <source>
        <dbReference type="PROSITE" id="PS51755"/>
    </source>
</evidence>
<keyword evidence="2" id="KW-0902">Two-component regulatory system</keyword>
<evidence type="ECO:0000259" key="8">
    <source>
        <dbReference type="PROSITE" id="PS50110"/>
    </source>
</evidence>
<dbReference type="SUPFAM" id="SSF46894">
    <property type="entry name" value="C-terminal effector domain of the bipartite response regulators"/>
    <property type="match status" value="1"/>
</dbReference>
<feature type="DNA-binding region" description="OmpR/PhoB-type" evidence="7">
    <location>
        <begin position="131"/>
        <end position="230"/>
    </location>
</feature>
<organism evidence="10 11">
    <name type="scientific">Kroppenstedtia sanguinis</name>
    <dbReference type="NCBI Taxonomy" id="1380684"/>
    <lineage>
        <taxon>Bacteria</taxon>
        <taxon>Bacillati</taxon>
        <taxon>Bacillota</taxon>
        <taxon>Bacilli</taxon>
        <taxon>Bacillales</taxon>
        <taxon>Thermoactinomycetaceae</taxon>
        <taxon>Kroppenstedtia</taxon>
    </lineage>
</organism>
<name>A0ABW4CA18_9BACL</name>
<accession>A0ABW4CA18</accession>
<keyword evidence="1 6" id="KW-0597">Phosphoprotein</keyword>
<evidence type="ECO:0000313" key="11">
    <source>
        <dbReference type="Proteomes" id="UP001597282"/>
    </source>
</evidence>
<dbReference type="InterPro" id="IPR036388">
    <property type="entry name" value="WH-like_DNA-bd_sf"/>
</dbReference>
<dbReference type="InterPro" id="IPR011006">
    <property type="entry name" value="CheY-like_superfamily"/>
</dbReference>
<dbReference type="PANTHER" id="PTHR48111:SF52">
    <property type="entry name" value="TRANSCRIPTIONAL REGULATORY PROTEIN YVRH"/>
    <property type="match status" value="1"/>
</dbReference>
<dbReference type="PROSITE" id="PS51755">
    <property type="entry name" value="OMPR_PHOB"/>
    <property type="match status" value="1"/>
</dbReference>
<feature type="domain" description="Response regulatory" evidence="8">
    <location>
        <begin position="3"/>
        <end position="117"/>
    </location>
</feature>
<keyword evidence="11" id="KW-1185">Reference proteome</keyword>
<proteinExistence type="predicted"/>
<evidence type="ECO:0000256" key="2">
    <source>
        <dbReference type="ARBA" id="ARBA00023012"/>
    </source>
</evidence>
<evidence type="ECO:0000256" key="4">
    <source>
        <dbReference type="ARBA" id="ARBA00023125"/>
    </source>
</evidence>
<dbReference type="Gene3D" id="3.40.50.2300">
    <property type="match status" value="1"/>
</dbReference>